<dbReference type="AlphaFoldDB" id="A0AAV9JYV2"/>
<dbReference type="EMBL" id="JAVFHQ010000001">
    <property type="protein sequence ID" value="KAK4550763.1"/>
    <property type="molecule type" value="Genomic_DNA"/>
</dbReference>
<evidence type="ECO:0000256" key="1">
    <source>
        <dbReference type="SAM" id="MobiDB-lite"/>
    </source>
</evidence>
<keyword evidence="3" id="KW-1185">Reference proteome</keyword>
<comment type="caution">
    <text evidence="2">The sequence shown here is derived from an EMBL/GenBank/DDBJ whole genome shotgun (WGS) entry which is preliminary data.</text>
</comment>
<evidence type="ECO:0000313" key="3">
    <source>
        <dbReference type="Proteomes" id="UP001324427"/>
    </source>
</evidence>
<name>A0AAV9JYV2_9PEZI</name>
<evidence type="ECO:0000313" key="2">
    <source>
        <dbReference type="EMBL" id="KAK4550763.1"/>
    </source>
</evidence>
<dbReference type="Proteomes" id="UP001324427">
    <property type="component" value="Unassembled WGS sequence"/>
</dbReference>
<organism evidence="2 3">
    <name type="scientific">Oleoguttula mirabilis</name>
    <dbReference type="NCBI Taxonomy" id="1507867"/>
    <lineage>
        <taxon>Eukaryota</taxon>
        <taxon>Fungi</taxon>
        <taxon>Dikarya</taxon>
        <taxon>Ascomycota</taxon>
        <taxon>Pezizomycotina</taxon>
        <taxon>Dothideomycetes</taxon>
        <taxon>Dothideomycetidae</taxon>
        <taxon>Mycosphaerellales</taxon>
        <taxon>Teratosphaeriaceae</taxon>
        <taxon>Oleoguttula</taxon>
    </lineage>
</organism>
<gene>
    <name evidence="2" type="ORF">LTR36_000342</name>
</gene>
<feature type="region of interest" description="Disordered" evidence="1">
    <location>
        <begin position="165"/>
        <end position="185"/>
    </location>
</feature>
<accession>A0AAV9JYV2</accession>
<protein>
    <submittedName>
        <fullName evidence="2">Uncharacterized protein</fullName>
    </submittedName>
</protein>
<reference evidence="2 3" key="1">
    <citation type="submission" date="2021-11" db="EMBL/GenBank/DDBJ databases">
        <title>Black yeast isolated from Biological Soil Crust.</title>
        <authorList>
            <person name="Kurbessoian T."/>
        </authorList>
    </citation>
    <scope>NUCLEOTIDE SEQUENCE [LARGE SCALE GENOMIC DNA]</scope>
    <source>
        <strain evidence="2 3">CCFEE 5522</strain>
    </source>
</reference>
<feature type="compositionally biased region" description="Low complexity" evidence="1">
    <location>
        <begin position="167"/>
        <end position="176"/>
    </location>
</feature>
<sequence>MGDRNGMEEDGLSKAALPIRGEADGHFSLSSLMTFLHDQVRSVPMYVGFFLGKADIHSTQGASVNGGESKQPKPVAAIEEGRPRRTAFSTQSRQYSHGIEFTPVLHVDDDAGENGPHPAETETYDAGLGDLMQLLRMHYTLASNEDDTTRVQQLLQQAQLELEEQAVPEAEPAKQASSPPCDTGRGMQEAFLDLEKRYVAGFWLSVDFFGSKGPRPSIAKSRRASTMWTTTTATVAAKAGWPEVIEVGYYIDSDGVRVDEIWRSPSKSHQGLPPLGGEFARWWSGAGAYLERPLGDVEAIAEIKVLPFDDLPLSTQQYIRGTPGQERFFVAGDLAYFIPSRVSCPHLHKLVEGARRMTPSMENSELSVNRKDGEANWRLDELFTLIRPEVHRPAAFERGFEMPGWKGSRQ</sequence>
<proteinExistence type="predicted"/>